<keyword evidence="5 7" id="KW-0472">Membrane</keyword>
<dbReference type="InterPro" id="IPR035810">
    <property type="entry name" value="PEBP_euk"/>
</dbReference>
<dbReference type="InterPro" id="IPR036259">
    <property type="entry name" value="MFS_trans_sf"/>
</dbReference>
<feature type="transmembrane region" description="Helical" evidence="7">
    <location>
        <begin position="735"/>
        <end position="758"/>
    </location>
</feature>
<proteinExistence type="inferred from homology"/>
<feature type="transmembrane region" description="Helical" evidence="7">
    <location>
        <begin position="694"/>
        <end position="715"/>
    </location>
</feature>
<dbReference type="InterPro" id="IPR011701">
    <property type="entry name" value="MFS"/>
</dbReference>
<feature type="domain" description="Major facilitator superfamily (MFS) profile" evidence="8">
    <location>
        <begin position="451"/>
        <end position="908"/>
    </location>
</feature>
<evidence type="ECO:0000256" key="4">
    <source>
        <dbReference type="ARBA" id="ARBA00022989"/>
    </source>
</evidence>
<dbReference type="InterPro" id="IPR016143">
    <property type="entry name" value="Citrate_synth-like_sm_a-sub"/>
</dbReference>
<keyword evidence="4 7" id="KW-1133">Transmembrane helix</keyword>
<dbReference type="CDD" id="cd00866">
    <property type="entry name" value="PEBP_euk"/>
    <property type="match status" value="1"/>
</dbReference>
<feature type="transmembrane region" description="Helical" evidence="7">
    <location>
        <begin position="546"/>
        <end position="567"/>
    </location>
</feature>
<evidence type="ECO:0000259" key="8">
    <source>
        <dbReference type="PROSITE" id="PS50850"/>
    </source>
</evidence>
<dbReference type="Proteomes" id="UP000649114">
    <property type="component" value="Unassembled WGS sequence"/>
</dbReference>
<feature type="transmembrane region" description="Helical" evidence="7">
    <location>
        <begin position="605"/>
        <end position="625"/>
    </location>
</feature>
<dbReference type="PRINTS" id="PR00143">
    <property type="entry name" value="CITRTSNTHASE"/>
</dbReference>
<dbReference type="FunFam" id="1.20.1720.10:FF:000009">
    <property type="entry name" value="MFS multidrug transporter"/>
    <property type="match status" value="1"/>
</dbReference>
<dbReference type="Gene3D" id="1.20.1250.20">
    <property type="entry name" value="MFS general substrate transporter like domains"/>
    <property type="match status" value="1"/>
</dbReference>
<comment type="subcellular location">
    <subcellularLocation>
        <location evidence="1">Membrane</location>
        <topology evidence="1">Multi-pass membrane protein</topology>
    </subcellularLocation>
</comment>
<dbReference type="InterPro" id="IPR016142">
    <property type="entry name" value="Citrate_synth-like_lrg_a-sub"/>
</dbReference>
<organism evidence="9 10">
    <name type="scientific">Aspergillus lentulus</name>
    <dbReference type="NCBI Taxonomy" id="293939"/>
    <lineage>
        <taxon>Eukaryota</taxon>
        <taxon>Fungi</taxon>
        <taxon>Dikarya</taxon>
        <taxon>Ascomycota</taxon>
        <taxon>Pezizomycotina</taxon>
        <taxon>Eurotiomycetes</taxon>
        <taxon>Eurotiomycetidae</taxon>
        <taxon>Eurotiales</taxon>
        <taxon>Aspergillaceae</taxon>
        <taxon>Aspergillus</taxon>
        <taxon>Aspergillus subgen. Fumigati</taxon>
    </lineage>
</organism>
<comment type="similarity">
    <text evidence="6">Belongs to the citrate synthase family.</text>
</comment>
<feature type="transmembrane region" description="Helical" evidence="7">
    <location>
        <begin position="860"/>
        <end position="878"/>
    </location>
</feature>
<dbReference type="SUPFAM" id="SSF49777">
    <property type="entry name" value="PEBP-like"/>
    <property type="match status" value="1"/>
</dbReference>
<protein>
    <recommendedName>
        <fullName evidence="6">Citrate synthase</fullName>
    </recommendedName>
</protein>
<dbReference type="PANTHER" id="PTHR23502:SF144">
    <property type="entry name" value="MAJOR FACILITATOR SUPERFAMILY (MFS) PROFILE DOMAIN-CONTAINING PROTEIN"/>
    <property type="match status" value="1"/>
</dbReference>
<gene>
    <name evidence="9" type="ORF">CNMCM8927_005904</name>
</gene>
<dbReference type="GO" id="GO:0005886">
    <property type="term" value="C:plasma membrane"/>
    <property type="evidence" value="ECO:0007669"/>
    <property type="project" value="TreeGrafter"/>
</dbReference>
<dbReference type="FunFam" id="1.10.230.10:FF:000013">
    <property type="entry name" value="Citrate synthase"/>
    <property type="match status" value="1"/>
</dbReference>
<evidence type="ECO:0000313" key="10">
    <source>
        <dbReference type="Proteomes" id="UP000649114"/>
    </source>
</evidence>
<dbReference type="Pfam" id="PF00285">
    <property type="entry name" value="Citrate_synt"/>
    <property type="match status" value="1"/>
</dbReference>
<reference evidence="9" key="1">
    <citation type="journal article" date="2020" name="bioRxiv">
        <title>Genomic and phenotypic heterogeneity of clinical isolates of the human pathogens Aspergillus fumigatus, Aspergillus lentulus and Aspergillus fumigatiaffinis.</title>
        <authorList>
            <person name="dos Santos R.A.C."/>
            <person name="Steenwyk J.L."/>
            <person name="Rivero-Menendez O."/>
            <person name="Mead M.E."/>
            <person name="Silva L.P."/>
            <person name="Bastos R.W."/>
            <person name="Alastruey-Izquierdo A."/>
            <person name="Goldman G.H."/>
            <person name="Rokas A."/>
        </authorList>
    </citation>
    <scope>NUCLEOTIDE SEQUENCE</scope>
    <source>
        <strain evidence="9">CNM-CM8927</strain>
    </source>
</reference>
<dbReference type="Pfam" id="PF01161">
    <property type="entry name" value="PBP"/>
    <property type="match status" value="1"/>
</dbReference>
<dbReference type="InterPro" id="IPR036610">
    <property type="entry name" value="PEBP-like_sf"/>
</dbReference>
<dbReference type="AlphaFoldDB" id="A0AAN5YVR2"/>
<evidence type="ECO:0000256" key="5">
    <source>
        <dbReference type="ARBA" id="ARBA00023136"/>
    </source>
</evidence>
<dbReference type="GO" id="GO:0022857">
    <property type="term" value="F:transmembrane transporter activity"/>
    <property type="evidence" value="ECO:0007669"/>
    <property type="project" value="InterPro"/>
</dbReference>
<dbReference type="InterPro" id="IPR036969">
    <property type="entry name" value="Citrate_synthase_sf"/>
</dbReference>
<keyword evidence="2" id="KW-0813">Transport</keyword>
<reference evidence="9" key="2">
    <citation type="submission" date="2020-04" db="EMBL/GenBank/DDBJ databases">
        <authorList>
            <person name="Santos R.A.C."/>
            <person name="Steenwyk J.L."/>
            <person name="Rivero-Menendez O."/>
            <person name="Mead M.E."/>
            <person name="Silva L.P."/>
            <person name="Bastos R.W."/>
            <person name="Alastruey-Izquierdo A."/>
            <person name="Goldman G.H."/>
            <person name="Rokas A."/>
        </authorList>
    </citation>
    <scope>NUCLEOTIDE SEQUENCE</scope>
    <source>
        <strain evidence="9">CNM-CM8927</strain>
    </source>
</reference>
<dbReference type="EMBL" id="JAAAPU010000003">
    <property type="protein sequence ID" value="KAF4209504.1"/>
    <property type="molecule type" value="Genomic_DNA"/>
</dbReference>
<dbReference type="InterPro" id="IPR008914">
    <property type="entry name" value="PEBP"/>
</dbReference>
<sequence>MSSGSLYIRDSRTNAEYEIPIRRNAVSATDFKRIKAPAAGADRADQVASGLRVHDPGLQNTTVVETAISFSDHEKGLLLFRGYTLEQLWASDFEDMLHLLVWGIYPTALQKKELSRKLAEEMTMVPKSAHRTIETLPRTTSPLPLMLAGLSACLAYVPGSIPASTKPDLYQSNSKEVDRAITRTVAAYAVVFGLVNCHRRGIPFAQPSRDKSYLENLFQMAGLVDQTTGRPDPTKLSCFRRFAMLNADHGMALSVFSALVTASSLTDPISCLITATGAAFGPLHFGATESANLALREIGTPEKVPSFIKEVKQGKRRLFGYGHRSYKGVDPRVAPIRSILKDLDTSSNSLLKVAERIEQVASADDYFGSRGLYPNADFYGNFVFTGIGFEPDMIPAAMMAQRIMGVMAHWREYMWQSSISQPPATESTPLLSSHPGLQRYSVFANGQKRLIILAAALASSFSPFSANIYYPSLNSIAADLHVTSSQINLTITTYMICQGLAPSFMGSFADQTGRRPAYILCFVIYIIGNVSLALQQNYISLLILRAVQSCGSSGTVALASAVAADVITSAERGVYMGITSLGNILAPSLGPILGGFLSQYLGWQAIFWFLALAATTFFIPLVIFFPETCRAIVGDGSIPATGWNQSVWNRWHKQHATATSNCDVECPPDTCRDAHPQPQKTNITLPNPLSTLRLLFQLPTGPLVVANGIVFASYYSVTAGIPSQFKEIYGLSDLGIGLSFIPAGLGSLLSATFNGLIVDWNYIRLRRKTGDPISKNQKQDHGAFPIERARLQIGLPMTIAAALSVAWYGALIESKPPLNMALTLVFLISFCITAAYNVMNVLIVDLYYTTPATAMAANNLVRCFLGAAATAVIHPMILKWGNQTTYWAVAGAMLSWTLPPGTPTLQMRYPSTPWISPGGTIKQPDALPIPCISTLNLNAARTYLLLFVDIDVVLESCSTTVLHWYQPHMTASATSHCNGNGNGWLVNRTSPGAEYIAPQSPPYTRHRYVYLLYEQDPDYVFPECFGHIFPPTKEGRGGFDIKQFVDIAGLRPPVAGNFFYVDNDAATTTTTASGGLVPTTTWFRSAPCRTEEPKSMGIIPMEANYGVDQQQVVI</sequence>
<dbReference type="Gene3D" id="1.10.230.10">
    <property type="entry name" value="Cytochrome P450-Terp, domain 2"/>
    <property type="match status" value="1"/>
</dbReference>
<accession>A0AAN5YVR2</accession>
<feature type="transmembrane region" description="Helical" evidence="7">
    <location>
        <begin position="824"/>
        <end position="848"/>
    </location>
</feature>
<evidence type="ECO:0000256" key="3">
    <source>
        <dbReference type="ARBA" id="ARBA00022692"/>
    </source>
</evidence>
<evidence type="ECO:0000256" key="1">
    <source>
        <dbReference type="ARBA" id="ARBA00004141"/>
    </source>
</evidence>
<dbReference type="Gene3D" id="1.20.1720.10">
    <property type="entry name" value="Multidrug resistance protein D"/>
    <property type="match status" value="1"/>
</dbReference>
<dbReference type="PANTHER" id="PTHR23502">
    <property type="entry name" value="MAJOR FACILITATOR SUPERFAMILY"/>
    <property type="match status" value="1"/>
</dbReference>
<name>A0AAN5YVR2_ASPLE</name>
<keyword evidence="3 7" id="KW-0812">Transmembrane</keyword>
<dbReference type="SUPFAM" id="SSF103473">
    <property type="entry name" value="MFS general substrate transporter"/>
    <property type="match status" value="1"/>
</dbReference>
<dbReference type="InterPro" id="IPR020846">
    <property type="entry name" value="MFS_dom"/>
</dbReference>
<evidence type="ECO:0000256" key="2">
    <source>
        <dbReference type="ARBA" id="ARBA00022448"/>
    </source>
</evidence>
<feature type="transmembrane region" description="Helical" evidence="7">
    <location>
        <begin position="516"/>
        <end position="534"/>
    </location>
</feature>
<feature type="transmembrane region" description="Helical" evidence="7">
    <location>
        <begin position="793"/>
        <end position="812"/>
    </location>
</feature>
<evidence type="ECO:0000313" key="9">
    <source>
        <dbReference type="EMBL" id="KAF4209504.1"/>
    </source>
</evidence>
<comment type="caution">
    <text evidence="9">The sequence shown here is derived from an EMBL/GenBank/DDBJ whole genome shotgun (WGS) entry which is preliminary data.</text>
</comment>
<evidence type="ECO:0000256" key="6">
    <source>
        <dbReference type="RuleBase" id="RU000441"/>
    </source>
</evidence>
<dbReference type="GO" id="GO:0046912">
    <property type="term" value="F:acyltransferase activity, acyl groups converted into alkyl on transfer"/>
    <property type="evidence" value="ECO:0007669"/>
    <property type="project" value="InterPro"/>
</dbReference>
<dbReference type="Pfam" id="PF07690">
    <property type="entry name" value="MFS_1"/>
    <property type="match status" value="1"/>
</dbReference>
<keyword evidence="6" id="KW-0808">Transferase</keyword>
<dbReference type="Gene3D" id="3.90.280.10">
    <property type="entry name" value="PEBP-like"/>
    <property type="match status" value="1"/>
</dbReference>
<dbReference type="InterPro" id="IPR002020">
    <property type="entry name" value="Citrate_synthase"/>
</dbReference>
<dbReference type="SUPFAM" id="SSF48256">
    <property type="entry name" value="Citrate synthase"/>
    <property type="match status" value="1"/>
</dbReference>
<dbReference type="Gene3D" id="1.10.580.10">
    <property type="entry name" value="Citrate Synthase, domain 1"/>
    <property type="match status" value="1"/>
</dbReference>
<evidence type="ECO:0000256" key="7">
    <source>
        <dbReference type="SAM" id="Phobius"/>
    </source>
</evidence>
<dbReference type="PROSITE" id="PS50850">
    <property type="entry name" value="MFS"/>
    <property type="match status" value="1"/>
</dbReference>